<dbReference type="RefSeq" id="XP_053583165.1">
    <property type="nucleotide sequence ID" value="XM_053734252.1"/>
</dbReference>
<dbReference type="CTD" id="9808977"/>
<feature type="domain" description="F-box" evidence="1">
    <location>
        <begin position="35"/>
        <end position="84"/>
    </location>
</feature>
<dbReference type="AlphaFoldDB" id="A0A6A5GKK0"/>
<name>A0A6A5GKK0_CAERE</name>
<comment type="caution">
    <text evidence="2">The sequence shown here is derived from an EMBL/GenBank/DDBJ whole genome shotgun (WGS) entry which is preliminary data.</text>
</comment>
<dbReference type="SMART" id="SM00256">
    <property type="entry name" value="FBOX"/>
    <property type="match status" value="1"/>
</dbReference>
<organism evidence="2 3">
    <name type="scientific">Caenorhabditis remanei</name>
    <name type="common">Caenorhabditis vulgaris</name>
    <dbReference type="NCBI Taxonomy" id="31234"/>
    <lineage>
        <taxon>Eukaryota</taxon>
        <taxon>Metazoa</taxon>
        <taxon>Ecdysozoa</taxon>
        <taxon>Nematoda</taxon>
        <taxon>Chromadorea</taxon>
        <taxon>Rhabditida</taxon>
        <taxon>Rhabditina</taxon>
        <taxon>Rhabditomorpha</taxon>
        <taxon>Rhabditoidea</taxon>
        <taxon>Rhabditidae</taxon>
        <taxon>Peloderinae</taxon>
        <taxon>Caenorhabditis</taxon>
    </lineage>
</organism>
<proteinExistence type="predicted"/>
<evidence type="ECO:0000313" key="3">
    <source>
        <dbReference type="Proteomes" id="UP000483820"/>
    </source>
</evidence>
<dbReference type="Proteomes" id="UP000483820">
    <property type="component" value="Chromosome V"/>
</dbReference>
<accession>A0A6A5GKK0</accession>
<dbReference type="Pfam" id="PF00646">
    <property type="entry name" value="F-box"/>
    <property type="match status" value="1"/>
</dbReference>
<dbReference type="InterPro" id="IPR040161">
    <property type="entry name" value="FB224"/>
</dbReference>
<sequence>MSLFKFFSCCLPSRQSKRNHVLDSPVVVSPPKIQDVFLLNMPDLVMREILKNLDFLTIKKLRKTSYSLRKFIDYVKIDSGLKDFKIEMTENTIFGSATVHMKGCPSTEYISTAYIENEDGKCEVKTGGCRCLRNIIINGYFVDVYFEDFLTPMLKNQNSLLTTLRLGRLPKFVEGEKILMKISKSLFEKVFDCLIKVLESRDRILQIEDLEVYVLGQDQLMVLLRHIDLKSLKRLEVCRLVENDPENNAEFMLDLSLLECAENLIELRVINFTISSPLRSIAHVPKLSVDMHTIHCDDVLKYHETLLTTKFRSKSSVWYQQFPDKRRFKNTRGLSERRFYYWVSERIELCHYPDSKLMFWKAIY</sequence>
<dbReference type="InterPro" id="IPR001810">
    <property type="entry name" value="F-box_dom"/>
</dbReference>
<dbReference type="PROSITE" id="PS50181">
    <property type="entry name" value="FBOX"/>
    <property type="match status" value="1"/>
</dbReference>
<dbReference type="EMBL" id="WUAV01000005">
    <property type="protein sequence ID" value="KAF1754859.1"/>
    <property type="molecule type" value="Genomic_DNA"/>
</dbReference>
<reference evidence="2 3" key="1">
    <citation type="submission" date="2019-12" db="EMBL/GenBank/DDBJ databases">
        <title>Chromosome-level assembly of the Caenorhabditis remanei genome.</title>
        <authorList>
            <person name="Teterina A.A."/>
            <person name="Willis J.H."/>
            <person name="Phillips P.C."/>
        </authorList>
    </citation>
    <scope>NUCLEOTIDE SEQUENCE [LARGE SCALE GENOMIC DNA]</scope>
    <source>
        <strain evidence="2 3">PX506</strain>
        <tissue evidence="2">Whole organism</tissue>
    </source>
</reference>
<evidence type="ECO:0000259" key="1">
    <source>
        <dbReference type="PROSITE" id="PS50181"/>
    </source>
</evidence>
<protein>
    <recommendedName>
        <fullName evidence="1">F-box domain-containing protein</fullName>
    </recommendedName>
</protein>
<dbReference type="Pfam" id="PF01827">
    <property type="entry name" value="FTH"/>
    <property type="match status" value="1"/>
</dbReference>
<evidence type="ECO:0000313" key="2">
    <source>
        <dbReference type="EMBL" id="KAF1754859.1"/>
    </source>
</evidence>
<dbReference type="KEGG" id="crq:GCK72_021424"/>
<dbReference type="InterPro" id="IPR002900">
    <property type="entry name" value="DUF38/FTH_CAE_spp"/>
</dbReference>
<dbReference type="GO" id="GO:0045087">
    <property type="term" value="P:innate immune response"/>
    <property type="evidence" value="ECO:0007669"/>
    <property type="project" value="TreeGrafter"/>
</dbReference>
<dbReference type="PANTHER" id="PTHR23015:SF4">
    <property type="entry name" value="DUF38 DOMAIN-CONTAINING PROTEIN-RELATED"/>
    <property type="match status" value="1"/>
</dbReference>
<gene>
    <name evidence="2" type="ORF">GCK72_021424</name>
</gene>
<dbReference type="PANTHER" id="PTHR23015">
    <property type="entry name" value="UNCHARACTERIZED C.ELEGANS PROTEIN"/>
    <property type="match status" value="1"/>
</dbReference>
<dbReference type="GeneID" id="9808977"/>